<keyword evidence="6 11" id="KW-0812">Transmembrane</keyword>
<gene>
    <name evidence="13" type="ORF">GGR47_000520</name>
</gene>
<keyword evidence="9 11" id="KW-0472">Membrane</keyword>
<accession>A0AAW3TS73</accession>
<dbReference type="RefSeq" id="WP_167509677.1">
    <property type="nucleotide sequence ID" value="NZ_JACIDB010000001.1"/>
</dbReference>
<evidence type="ECO:0000256" key="8">
    <source>
        <dbReference type="ARBA" id="ARBA00022989"/>
    </source>
</evidence>
<evidence type="ECO:0000256" key="7">
    <source>
        <dbReference type="ARBA" id="ARBA00022927"/>
    </source>
</evidence>
<comment type="similarity">
    <text evidence="2">Belongs to the TonB family.</text>
</comment>
<feature type="transmembrane region" description="Helical" evidence="11">
    <location>
        <begin position="18"/>
        <end position="37"/>
    </location>
</feature>
<evidence type="ECO:0000256" key="2">
    <source>
        <dbReference type="ARBA" id="ARBA00006555"/>
    </source>
</evidence>
<dbReference type="NCBIfam" id="TIGR01352">
    <property type="entry name" value="tonB_Cterm"/>
    <property type="match status" value="1"/>
</dbReference>
<dbReference type="SUPFAM" id="SSF74653">
    <property type="entry name" value="TolA/TonB C-terminal domain"/>
    <property type="match status" value="1"/>
</dbReference>
<dbReference type="GO" id="GO:0055085">
    <property type="term" value="P:transmembrane transport"/>
    <property type="evidence" value="ECO:0007669"/>
    <property type="project" value="InterPro"/>
</dbReference>
<dbReference type="AlphaFoldDB" id="A0AAW3TS73"/>
<dbReference type="InterPro" id="IPR051045">
    <property type="entry name" value="TonB-dependent_transducer"/>
</dbReference>
<dbReference type="EMBL" id="JACIDB010000001">
    <property type="protein sequence ID" value="MBB3874304.1"/>
    <property type="molecule type" value="Genomic_DNA"/>
</dbReference>
<evidence type="ECO:0000313" key="13">
    <source>
        <dbReference type="EMBL" id="MBB3874304.1"/>
    </source>
</evidence>
<sequence>MPSEAGPSGYRQPVQARAFGTGAMVATGLLGIVLLSIRVTAPPTPVADAGSMAVFVAEAIPLDRPVLDPAEPPPAPPPPDATPPRPTAALPSTMAPAVSVIAAPSSVGPPSAAPLAQPVDAVALPSSPSSGTKPVESPATTAPAASAAAAAAAAADWRARLLGHLKRYRRYPRQAEAARQQGVARIAITLHRSGEVIAVELVHGSGYPLLDMEARSTVRRAAPLPAVDDAVPGDPVTVEVPIEFALHR</sequence>
<reference evidence="13 14" key="1">
    <citation type="submission" date="2020-08" db="EMBL/GenBank/DDBJ databases">
        <title>Genomic Encyclopedia of Type Strains, Phase IV (KMG-IV): sequencing the most valuable type-strain genomes for metagenomic binning, comparative biology and taxonomic classification.</title>
        <authorList>
            <person name="Goeker M."/>
        </authorList>
    </citation>
    <scope>NUCLEOTIDE SEQUENCE [LARGE SCALE GENOMIC DNA]</scope>
    <source>
        <strain evidence="13 14">DSM 15581</strain>
    </source>
</reference>
<feature type="compositionally biased region" description="Pro residues" evidence="10">
    <location>
        <begin position="70"/>
        <end position="86"/>
    </location>
</feature>
<keyword evidence="14" id="KW-1185">Reference proteome</keyword>
<dbReference type="InterPro" id="IPR037682">
    <property type="entry name" value="TonB_C"/>
</dbReference>
<dbReference type="Pfam" id="PF03544">
    <property type="entry name" value="TonB_C"/>
    <property type="match status" value="1"/>
</dbReference>
<feature type="region of interest" description="Disordered" evidence="10">
    <location>
        <begin position="65"/>
        <end position="91"/>
    </location>
</feature>
<feature type="domain" description="TonB C-terminal" evidence="12">
    <location>
        <begin position="156"/>
        <end position="248"/>
    </location>
</feature>
<evidence type="ECO:0000256" key="4">
    <source>
        <dbReference type="ARBA" id="ARBA00022475"/>
    </source>
</evidence>
<dbReference type="GO" id="GO:0015031">
    <property type="term" value="P:protein transport"/>
    <property type="evidence" value="ECO:0007669"/>
    <property type="project" value="UniProtKB-KW"/>
</dbReference>
<organism evidence="13 14">
    <name type="scientific">Sphingomonas aquatilis</name>
    <dbReference type="NCBI Taxonomy" id="93063"/>
    <lineage>
        <taxon>Bacteria</taxon>
        <taxon>Pseudomonadati</taxon>
        <taxon>Pseudomonadota</taxon>
        <taxon>Alphaproteobacteria</taxon>
        <taxon>Sphingomonadales</taxon>
        <taxon>Sphingomonadaceae</taxon>
        <taxon>Sphingomonas</taxon>
    </lineage>
</organism>
<comment type="caution">
    <text evidence="13">The sequence shown here is derived from an EMBL/GenBank/DDBJ whole genome shotgun (WGS) entry which is preliminary data.</text>
</comment>
<dbReference type="InterPro" id="IPR006260">
    <property type="entry name" value="TonB/TolA_C"/>
</dbReference>
<evidence type="ECO:0000259" key="12">
    <source>
        <dbReference type="PROSITE" id="PS52015"/>
    </source>
</evidence>
<keyword evidence="7" id="KW-0653">Protein transport</keyword>
<keyword evidence="4" id="KW-1003">Cell membrane</keyword>
<dbReference type="PROSITE" id="PS52015">
    <property type="entry name" value="TONB_CTD"/>
    <property type="match status" value="1"/>
</dbReference>
<evidence type="ECO:0000256" key="10">
    <source>
        <dbReference type="SAM" id="MobiDB-lite"/>
    </source>
</evidence>
<evidence type="ECO:0000256" key="1">
    <source>
        <dbReference type="ARBA" id="ARBA00004383"/>
    </source>
</evidence>
<keyword evidence="3" id="KW-0813">Transport</keyword>
<dbReference type="Proteomes" id="UP000528945">
    <property type="component" value="Unassembled WGS sequence"/>
</dbReference>
<dbReference type="PANTHER" id="PTHR33446">
    <property type="entry name" value="PROTEIN TONB-RELATED"/>
    <property type="match status" value="1"/>
</dbReference>
<evidence type="ECO:0000256" key="6">
    <source>
        <dbReference type="ARBA" id="ARBA00022692"/>
    </source>
</evidence>
<evidence type="ECO:0000256" key="9">
    <source>
        <dbReference type="ARBA" id="ARBA00023136"/>
    </source>
</evidence>
<proteinExistence type="inferred from homology"/>
<name>A0AAW3TS73_9SPHN</name>
<keyword evidence="5" id="KW-0997">Cell inner membrane</keyword>
<protein>
    <submittedName>
        <fullName evidence="13">Protein TonB</fullName>
    </submittedName>
</protein>
<evidence type="ECO:0000313" key="14">
    <source>
        <dbReference type="Proteomes" id="UP000528945"/>
    </source>
</evidence>
<evidence type="ECO:0000256" key="11">
    <source>
        <dbReference type="SAM" id="Phobius"/>
    </source>
</evidence>
<dbReference type="Gene3D" id="3.30.1150.10">
    <property type="match status" value="1"/>
</dbReference>
<comment type="subcellular location">
    <subcellularLocation>
        <location evidence="1">Cell inner membrane</location>
        <topology evidence="1">Single-pass membrane protein</topology>
        <orientation evidence="1">Periplasmic side</orientation>
    </subcellularLocation>
</comment>
<keyword evidence="8 11" id="KW-1133">Transmembrane helix</keyword>
<evidence type="ECO:0000256" key="3">
    <source>
        <dbReference type="ARBA" id="ARBA00022448"/>
    </source>
</evidence>
<dbReference type="GO" id="GO:0005886">
    <property type="term" value="C:plasma membrane"/>
    <property type="evidence" value="ECO:0007669"/>
    <property type="project" value="UniProtKB-SubCell"/>
</dbReference>
<evidence type="ECO:0000256" key="5">
    <source>
        <dbReference type="ARBA" id="ARBA00022519"/>
    </source>
</evidence>